<dbReference type="PROSITE" id="PS51186">
    <property type="entry name" value="GNAT"/>
    <property type="match status" value="1"/>
</dbReference>
<comment type="caution">
    <text evidence="2">The sequence shown here is derived from an EMBL/GenBank/DDBJ whole genome shotgun (WGS) entry which is preliminary data.</text>
</comment>
<dbReference type="CDD" id="cd04301">
    <property type="entry name" value="NAT_SF"/>
    <property type="match status" value="1"/>
</dbReference>
<evidence type="ECO:0000313" key="3">
    <source>
        <dbReference type="Proteomes" id="UP000317982"/>
    </source>
</evidence>
<dbReference type="Gene3D" id="3.40.630.30">
    <property type="match status" value="1"/>
</dbReference>
<keyword evidence="3" id="KW-1185">Reference proteome</keyword>
<feature type="domain" description="N-acetyltransferase" evidence="1">
    <location>
        <begin position="115"/>
        <end position="253"/>
    </location>
</feature>
<dbReference type="GO" id="GO:0030649">
    <property type="term" value="P:aminoglycoside antibiotic catabolic process"/>
    <property type="evidence" value="ECO:0007669"/>
    <property type="project" value="TreeGrafter"/>
</dbReference>
<dbReference type="GO" id="GO:0034069">
    <property type="term" value="F:aminoglycoside N-acetyltransferase activity"/>
    <property type="evidence" value="ECO:0007669"/>
    <property type="project" value="TreeGrafter"/>
</dbReference>
<keyword evidence="2" id="KW-0808">Transferase</keyword>
<sequence length="253" mass="27930">MNIRNLQPQLDANRRFWSGWDPTADADNDLPIYRSDVPHPLMNGVLRVRDRSLDAAIAEAKARLEGTTWSWWVGADSDPGTAEGLLERGATPIDEMPIMAVDLEATADRRTPDGMHIVEVNDRFSVGEFTGAYAGPLGFTESSMDKMVERELDRGDGIRLAGILDGRIVGTTRLALESDVAGLYFVATDPAYRRRGVASALTLEATRIARRAGHRTMTLQASSEGEPVYRNVGFESVSRYRLFAFPGEARDEQ</sequence>
<evidence type="ECO:0000313" key="2">
    <source>
        <dbReference type="EMBL" id="TQS45074.1"/>
    </source>
</evidence>
<name>A0A545AUR9_9ACTN</name>
<accession>A0A545AUR9</accession>
<dbReference type="OrthoDB" id="5243104at2"/>
<organism evidence="2 3">
    <name type="scientific">Cryptosporangium phraense</name>
    <dbReference type="NCBI Taxonomy" id="2593070"/>
    <lineage>
        <taxon>Bacteria</taxon>
        <taxon>Bacillati</taxon>
        <taxon>Actinomycetota</taxon>
        <taxon>Actinomycetes</taxon>
        <taxon>Cryptosporangiales</taxon>
        <taxon>Cryptosporangiaceae</taxon>
        <taxon>Cryptosporangium</taxon>
    </lineage>
</organism>
<dbReference type="Proteomes" id="UP000317982">
    <property type="component" value="Unassembled WGS sequence"/>
</dbReference>
<dbReference type="EMBL" id="VIRS01000006">
    <property type="protein sequence ID" value="TQS45074.1"/>
    <property type="molecule type" value="Genomic_DNA"/>
</dbReference>
<dbReference type="Pfam" id="PF00583">
    <property type="entry name" value="Acetyltransf_1"/>
    <property type="match status" value="1"/>
</dbReference>
<dbReference type="InterPro" id="IPR016181">
    <property type="entry name" value="Acyl_CoA_acyltransferase"/>
</dbReference>
<dbReference type="SUPFAM" id="SSF55729">
    <property type="entry name" value="Acyl-CoA N-acyltransferases (Nat)"/>
    <property type="match status" value="1"/>
</dbReference>
<dbReference type="AlphaFoldDB" id="A0A545AUR9"/>
<dbReference type="PANTHER" id="PTHR37817">
    <property type="entry name" value="N-ACETYLTRANSFERASE EIS"/>
    <property type="match status" value="1"/>
</dbReference>
<evidence type="ECO:0000259" key="1">
    <source>
        <dbReference type="PROSITE" id="PS51186"/>
    </source>
</evidence>
<proteinExistence type="predicted"/>
<gene>
    <name evidence="2" type="ORF">FL583_11285</name>
</gene>
<dbReference type="RefSeq" id="WP_142704523.1">
    <property type="nucleotide sequence ID" value="NZ_VIRS01000006.1"/>
</dbReference>
<dbReference type="PANTHER" id="PTHR37817:SF1">
    <property type="entry name" value="N-ACETYLTRANSFERASE EIS"/>
    <property type="match status" value="1"/>
</dbReference>
<dbReference type="InterPro" id="IPR000182">
    <property type="entry name" value="GNAT_dom"/>
</dbReference>
<dbReference type="InParanoid" id="A0A545AUR9"/>
<reference evidence="2 3" key="1">
    <citation type="submission" date="2019-07" db="EMBL/GenBank/DDBJ databases">
        <title>Cryptosporangium phraense sp. nov., isolated from plant litter.</title>
        <authorList>
            <person name="Suriyachadkun C."/>
        </authorList>
    </citation>
    <scope>NUCLEOTIDE SEQUENCE [LARGE SCALE GENOMIC DNA]</scope>
    <source>
        <strain evidence="2 3">A-T 5661</strain>
    </source>
</reference>
<protein>
    <submittedName>
        <fullName evidence="2">GNAT family N-acetyltransferase</fullName>
    </submittedName>
</protein>
<dbReference type="InterPro" id="IPR051554">
    <property type="entry name" value="Acetyltransferase_Eis"/>
</dbReference>